<accession>A0A2Z4LN22</accession>
<dbReference type="RefSeq" id="WP_029330066.1">
    <property type="nucleotide sequence ID" value="NZ_CP030103.1"/>
</dbReference>
<reference evidence="2" key="1">
    <citation type="submission" date="2018-06" db="EMBL/GenBank/DDBJ databases">
        <title>Complete genome sequences of Mycoplasma anatis, M. anseris and M. cloacale type strains.</title>
        <authorList>
            <person name="Grozner D."/>
            <person name="Forro B."/>
            <person name="Sulyok K.M."/>
            <person name="Marton S."/>
            <person name="Kreizinger Z."/>
            <person name="Banyai K."/>
            <person name="Gyuranecz M."/>
        </authorList>
    </citation>
    <scope>NUCLEOTIDE SEQUENCE [LARGE SCALE GENOMIC DNA]</scope>
    <source>
        <strain evidence="2">NCTC 10199</strain>
    </source>
</reference>
<dbReference type="OrthoDB" id="400339at2"/>
<evidence type="ECO:0000313" key="2">
    <source>
        <dbReference type="Proteomes" id="UP000249865"/>
    </source>
</evidence>
<dbReference type="EMBL" id="CP030103">
    <property type="protein sequence ID" value="AWX42637.1"/>
    <property type="molecule type" value="Genomic_DNA"/>
</dbReference>
<dbReference type="KEGG" id="mclo:DK849_00880"/>
<dbReference type="Proteomes" id="UP000249865">
    <property type="component" value="Chromosome"/>
</dbReference>
<dbReference type="InterPro" id="IPR036514">
    <property type="entry name" value="SGNH_hydro_sf"/>
</dbReference>
<gene>
    <name evidence="1" type="ORF">DK849_00880</name>
</gene>
<keyword evidence="2" id="KW-1185">Reference proteome</keyword>
<evidence type="ECO:0000313" key="1">
    <source>
        <dbReference type="EMBL" id="AWX42637.1"/>
    </source>
</evidence>
<protein>
    <submittedName>
        <fullName evidence="1">Uncharacterized protein</fullName>
    </submittedName>
</protein>
<name>A0A2Z4LN22_9BACT</name>
<proteinExistence type="predicted"/>
<dbReference type="PROSITE" id="PS51257">
    <property type="entry name" value="PROKAR_LIPOPROTEIN"/>
    <property type="match status" value="1"/>
</dbReference>
<sequence length="2717" mass="313893">MKKTKKIIKLITTTALAGSSIGLIASSCTQGKLPEKPNKNETIQEENNLIKGNVKYIAIGDQWSADFYTPNTSTSGYLDQDSNVNGLSYSSYIANSIKLIEDSNIKLESFYNFSLEYTTIDDWLKLVNPESLSDYNNLANFEYNKRLEEKYPQTINNQNRLTFLFNNFENLNQTFFLSQLKEANLLTISLGFNDFFSKFELLDIVYNLINVSKLSNEEHSKKLQEIKDLAVKRAKLVNIKLSLLISEIRKINKDININLIGYTTPFLKLETISKNSLKEEFLTNLYSLLNETIEKTAEETKTNYFAFVEKSYLNRNLMKLNNSFFDAKPNHLAFKKLGQDIFMQMALKETDYNALVGNYGNKSNNYHQVFNFSVRPSTIKSKILGITSDNTLTFKMEYDFENLAQNESLLNELNNSSVRKHLLKTFKLYLNEAENISNQQFLEFIEKIFNIFNLSLKDLQLSDKLENYLTDANNRSFIVKLINKILDNNYLNKKFDGFLKAIDDLFIYKNINEIKMDEISATFKQNVVPSNISYEVVKEIFNSELIQNEEDKQRLIVVSTTLFNAFVVHGLLYKAIGLNNSEIFDVFLKDADILNKLNEIFEKNINNVINNYPRYFNTEQNNSFSLINTVLINLNEEISDLFKLVIEKSKVLTIVRDDNEYTIFELLTNKIIHSFKEIYQINETHFSSQEISDFEYFVKQFWSNLNNFEDLNVFIKFVIESYIDYNGKATSFNLNHLLNQFVRNLFNDKILKSDSNLNHSLLFKLISFTPNLDNVNSYVNGLKVIGKAFVLHNNILDSQNVSKVVDEAYRNNIINLVKNVINSDTTILNNQGKEFFKSQIEYVIQNIFQNNSLLNQIFKHLIEYIGINPIVNYLKDKKLDKKILENHHSDLTIEEYVKQWFDSIYESLLSDDLINEFKKIVINIIDNNSNYQFNEWHELVAKIYKNAKENNFVSLFNSLILNVVNNENLWNKGVELLFAYVKNETNTEFSVEEKTSLKNFIKNFILNVPNSTFFANLEKHIYTTGDKLVIDDITSFNDLAVFLKENLLPYFKLNNSNLVNNIIDLILVKNKENQWVVDQKELIRNLTYIFSKETLIDFIFKKVDLKTIISNALNSINLDAMEIDVESKGNLTSLLVDLNDFIVKQWDTVFEAKIKQLIKKIFNLDNVDNSESLQQFLIKGLKETKILVKEIIDTLFNDFLFDNNYPNRIELTSSLILTIIKNKLPSITLSQSQYEQLSNTLAKLIRKVYSLNVHQTFIDNLIDKITTNLEQYGFDFSKYNFQDLIDTKALLKSFNLDDILAFIKDDLNKEDIKNIIKIVLDNTKYILELLINKEGTIEKKSSTATEENNDNSTNTNSESVIFKIIKAILDKLTVEDKTEIINKSSESIKIILQNSEIKKLMQNLIVKELKNFNRDIVNEMINLDPMNRNISEYSTDLLELFTKEIINEENISLIQTALLHIVENEQLYSWNNTEKFVISILKNIDLNSLNTLVEKIIHNASHNEDLLNKLVNVFIAFIKVETKTILNKQEITKLSKYLKDVIKNLENQELFIQAKEILFNTLSLLTSSDTYGSSVNKIADALKTNVLQGSNFVNKLLDTLLASNTYNVSDVIQTAKVLMDKPSFVDWMLQKINFKEITLKYIDSIQIDRERFNKLTAEQLDVILKYMHSYFDKKYDTYLLPLFKELIANLFSDSVALKADSFADWISIFLKQNIQLIINKSNELFAEFVNDENNIFKHALATFLVELMNQDLKGVDFIGNSRNDLILLLEKLFTYIPKFKLFNGVIPTVINTIVDNLGKHQFAIDKYQWNNVINVFNVINGLNYEQIELFVKSLTSQEITSLLLLLLNNISKFSNIAYDATNDLENVNNISTSGSSPKEKSNTFVGFNGSIQININVYFNLLKSIFNILNDEDRHLIIQDLPKLSNWFINDEKMQKFVKLQLQVIKTELTKIHDSGLTFANELINSISHVIFEDEVSKKLVDSLLISLIQLNGRDFESIHNFNDLFTYIMNANKTNFKTFIRHLLGYFLDNQALVSSGLEFGLQAIITKWELNSTSDQVELIKSLLSRIIHKFGSLNIVESLIDDFLEQTTKLRILDESGHFDGTLLIHDLINNMKQIKYTKYLTTANIEDILATILNKDLSSKKIENELWALYTFIQTNIVKIKERIKSSNKSDSNIETSLRSDENSADGVVDNEFLEELEKLLYNLLSALNGSIKSDNISGKTALGNVLHRIVIDQMEKFDYSMIKNDVIDQPTLKYIITKMVSLNETKVLIDTLISDFLAGKKIIDANNLGQLISKIILLIKDNLKTNITNFVLRFAQDDEIINKIIDNLIKFLSLEGTTSEDRQFLADLIKSIIPELTKTELYQRKFLNRTIVQLANYAKEFDIHNPSKWFDDAIKKIISVFSFNDILVIFPLINDNKPIDGAKLVKLINLLFGKSNLQKSVLYDALRNLNYNPDPSQRTNMKYLNDQVSNAISNAFKPGTKGDTSDPDNISVEIDIFKTIDTLYRLMATELNKAIQRTPGANTTFKIRSKLPEWKAMYRFSNAINFAMFEMFGRETTEAQRDSNKFINLYSGVRSILWELQEGTNIKSIPGLSSKFAGVQYYLNANYRREMNNYVISESGWLIKSWKYFNEETYTPDAIMYIIATSGYNDAEKSKLRPFKFKVTEDGTFNQISKKEYVLLTLKEGGYGRFMKLNNIQSISSWSGLKGTTEYE</sequence>
<organism evidence="1 2">
    <name type="scientific">Metamycoplasma cloacale</name>
    <dbReference type="NCBI Taxonomy" id="92401"/>
    <lineage>
        <taxon>Bacteria</taxon>
        <taxon>Bacillati</taxon>
        <taxon>Mycoplasmatota</taxon>
        <taxon>Mycoplasmoidales</taxon>
        <taxon>Metamycoplasmataceae</taxon>
        <taxon>Metamycoplasma</taxon>
    </lineage>
</organism>
<dbReference type="Gene3D" id="3.40.50.1110">
    <property type="entry name" value="SGNH hydrolase"/>
    <property type="match status" value="1"/>
</dbReference>